<reference evidence="2" key="1">
    <citation type="journal article" date="2014" name="PLoS ONE">
        <title>Transcriptome-Based Identification of ABC Transporters in the Western Tarnished Plant Bug Lygus hesperus.</title>
        <authorList>
            <person name="Hull J.J."/>
            <person name="Chaney K."/>
            <person name="Geib S.M."/>
            <person name="Fabrick J.A."/>
            <person name="Brent C.S."/>
            <person name="Walsh D."/>
            <person name="Lavine L.C."/>
        </authorList>
    </citation>
    <scope>NUCLEOTIDE SEQUENCE</scope>
</reference>
<reference evidence="2" key="2">
    <citation type="submission" date="2014-07" db="EMBL/GenBank/DDBJ databases">
        <authorList>
            <person name="Hull J."/>
        </authorList>
    </citation>
    <scope>NUCLEOTIDE SEQUENCE</scope>
</reference>
<sequence>GTSASQKDNANIALFELLEDLRADIKQSKLALSTQMDGISDDVTEVKANLNKYWESIEQNTVDIQEIKQSVVTVNNAIETINGKCDLADKRVNELEEKVNYMEQLQKANCIEIVGIPQPAEAEDVFQTIGNVFKAIGFAMKVEMISDCYRMRPNQAAGLPVIIIVEFGIPK</sequence>
<accession>A0A0A9WLU1</accession>
<keyword evidence="1" id="KW-0175">Coiled coil</keyword>
<proteinExistence type="predicted"/>
<feature type="non-terminal residue" evidence="2">
    <location>
        <position position="171"/>
    </location>
</feature>
<dbReference type="AlphaFoldDB" id="A0A0A9WLU1"/>
<protein>
    <submittedName>
        <fullName evidence="2">Dynactin subunit 1</fullName>
    </submittedName>
</protein>
<dbReference type="Gene3D" id="1.10.287.950">
    <property type="entry name" value="Methyl-accepting chemotaxis protein"/>
    <property type="match status" value="1"/>
</dbReference>
<evidence type="ECO:0000313" key="2">
    <source>
        <dbReference type="EMBL" id="JAG05825.1"/>
    </source>
</evidence>
<feature type="non-terminal residue" evidence="2">
    <location>
        <position position="1"/>
    </location>
</feature>
<feature type="coiled-coil region" evidence="1">
    <location>
        <begin position="78"/>
        <end position="105"/>
    </location>
</feature>
<dbReference type="EMBL" id="GBHO01037779">
    <property type="protein sequence ID" value="JAG05825.1"/>
    <property type="molecule type" value="Transcribed_RNA"/>
</dbReference>
<name>A0A0A9WLU1_LYGHE</name>
<evidence type="ECO:0000256" key="1">
    <source>
        <dbReference type="SAM" id="Coils"/>
    </source>
</evidence>
<organism evidence="2">
    <name type="scientific">Lygus hesperus</name>
    <name type="common">Western plant bug</name>
    <dbReference type="NCBI Taxonomy" id="30085"/>
    <lineage>
        <taxon>Eukaryota</taxon>
        <taxon>Metazoa</taxon>
        <taxon>Ecdysozoa</taxon>
        <taxon>Arthropoda</taxon>
        <taxon>Hexapoda</taxon>
        <taxon>Insecta</taxon>
        <taxon>Pterygota</taxon>
        <taxon>Neoptera</taxon>
        <taxon>Paraneoptera</taxon>
        <taxon>Hemiptera</taxon>
        <taxon>Heteroptera</taxon>
        <taxon>Panheteroptera</taxon>
        <taxon>Cimicomorpha</taxon>
        <taxon>Miridae</taxon>
        <taxon>Mirini</taxon>
        <taxon>Lygus</taxon>
    </lineage>
</organism>
<gene>
    <name evidence="2" type="primary">DCTN1_0</name>
    <name evidence="2" type="ORF">CM83_104304</name>
</gene>